<keyword evidence="9" id="KW-0520">NAD</keyword>
<evidence type="ECO:0000256" key="11">
    <source>
        <dbReference type="ARBA" id="ARBA00047786"/>
    </source>
</evidence>
<comment type="caution">
    <text evidence="14">The sequence shown here is derived from an EMBL/GenBank/DDBJ whole genome shotgun (WGS) entry which is preliminary data.</text>
</comment>
<keyword evidence="10" id="KW-0496">Mitochondrion</keyword>
<evidence type="ECO:0000256" key="6">
    <source>
        <dbReference type="ARBA" id="ARBA00022827"/>
    </source>
</evidence>
<dbReference type="SMART" id="SM01353">
    <property type="entry name" value="AIF_C"/>
    <property type="match status" value="1"/>
</dbReference>
<comment type="subcellular location">
    <subcellularLocation>
        <location evidence="2">Mitochondrion</location>
    </subcellularLocation>
</comment>
<evidence type="ECO:0000259" key="13">
    <source>
        <dbReference type="Pfam" id="PF14721"/>
    </source>
</evidence>
<evidence type="ECO:0000256" key="9">
    <source>
        <dbReference type="ARBA" id="ARBA00023027"/>
    </source>
</evidence>
<keyword evidence="4" id="KW-0285">Flavoprotein</keyword>
<comment type="cofactor">
    <cofactor evidence="1">
        <name>FAD</name>
        <dbReference type="ChEBI" id="CHEBI:57692"/>
    </cofactor>
</comment>
<evidence type="ECO:0000256" key="4">
    <source>
        <dbReference type="ARBA" id="ARBA00022630"/>
    </source>
</evidence>
<dbReference type="Gene3D" id="3.30.390.30">
    <property type="match status" value="1"/>
</dbReference>
<organism evidence="14 15">
    <name type="scientific">Galdieria yellowstonensis</name>
    <dbReference type="NCBI Taxonomy" id="3028027"/>
    <lineage>
        <taxon>Eukaryota</taxon>
        <taxon>Rhodophyta</taxon>
        <taxon>Bangiophyceae</taxon>
        <taxon>Galdieriales</taxon>
        <taxon>Galdieriaceae</taxon>
        <taxon>Galdieria</taxon>
    </lineage>
</organism>
<keyword evidence="8" id="KW-0560">Oxidoreductase</keyword>
<dbReference type="Pfam" id="PF07992">
    <property type="entry name" value="Pyr_redox_2"/>
    <property type="match status" value="1"/>
</dbReference>
<evidence type="ECO:0000256" key="3">
    <source>
        <dbReference type="ARBA" id="ARBA00006442"/>
    </source>
</evidence>
<evidence type="ECO:0000256" key="1">
    <source>
        <dbReference type="ARBA" id="ARBA00001974"/>
    </source>
</evidence>
<comment type="catalytic activity">
    <reaction evidence="11">
        <text>A + NADH + H(+) = AH2 + NAD(+)</text>
        <dbReference type="Rhea" id="RHEA:11356"/>
        <dbReference type="ChEBI" id="CHEBI:13193"/>
        <dbReference type="ChEBI" id="CHEBI:15378"/>
        <dbReference type="ChEBI" id="CHEBI:17499"/>
        <dbReference type="ChEBI" id="CHEBI:57540"/>
        <dbReference type="ChEBI" id="CHEBI:57945"/>
    </reaction>
</comment>
<dbReference type="GO" id="GO:0046983">
    <property type="term" value="F:protein dimerization activity"/>
    <property type="evidence" value="ECO:0007669"/>
    <property type="project" value="InterPro"/>
</dbReference>
<evidence type="ECO:0000313" key="14">
    <source>
        <dbReference type="EMBL" id="KAK4526734.1"/>
    </source>
</evidence>
<keyword evidence="6" id="KW-0274">FAD</keyword>
<evidence type="ECO:0000256" key="2">
    <source>
        <dbReference type="ARBA" id="ARBA00004173"/>
    </source>
</evidence>
<feature type="domain" description="Mitochondrial apoptosis-inducing factor C-terminal" evidence="13">
    <location>
        <begin position="460"/>
        <end position="508"/>
    </location>
</feature>
<dbReference type="GO" id="GO:0071949">
    <property type="term" value="F:FAD binding"/>
    <property type="evidence" value="ECO:0007669"/>
    <property type="project" value="TreeGrafter"/>
</dbReference>
<reference evidence="14 15" key="1">
    <citation type="submission" date="2022-07" db="EMBL/GenBank/DDBJ databases">
        <title>Genome-wide signatures of adaptation to extreme environments.</title>
        <authorList>
            <person name="Cho C.H."/>
            <person name="Yoon H.S."/>
        </authorList>
    </citation>
    <scope>NUCLEOTIDE SEQUENCE [LARGE SCALE GENOMIC DNA]</scope>
    <source>
        <strain evidence="14 15">108.79 E11</strain>
    </source>
</reference>
<dbReference type="PRINTS" id="PR00368">
    <property type="entry name" value="FADPNR"/>
</dbReference>
<evidence type="ECO:0000256" key="5">
    <source>
        <dbReference type="ARBA" id="ARBA00022703"/>
    </source>
</evidence>
<evidence type="ECO:0000313" key="15">
    <source>
        <dbReference type="Proteomes" id="UP001300502"/>
    </source>
</evidence>
<dbReference type="Gene3D" id="3.50.50.60">
    <property type="entry name" value="FAD/NAD(P)-binding domain"/>
    <property type="match status" value="2"/>
</dbReference>
<dbReference type="PANTHER" id="PTHR43557">
    <property type="entry name" value="APOPTOSIS-INDUCING FACTOR 1"/>
    <property type="match status" value="1"/>
</dbReference>
<comment type="similarity">
    <text evidence="3">Belongs to the FAD-dependent oxidoreductase family.</text>
</comment>
<evidence type="ECO:0000256" key="10">
    <source>
        <dbReference type="ARBA" id="ARBA00023128"/>
    </source>
</evidence>
<name>A0AAV9IH40_9RHOD</name>
<keyword evidence="7" id="KW-0809">Transit peptide</keyword>
<dbReference type="Proteomes" id="UP001300502">
    <property type="component" value="Unassembled WGS sequence"/>
</dbReference>
<dbReference type="GO" id="GO:0016174">
    <property type="term" value="F:NAD(P)H oxidase H2O2-forming activity"/>
    <property type="evidence" value="ECO:0007669"/>
    <property type="project" value="TreeGrafter"/>
</dbReference>
<sequence>MANRFFTKVFRPCTLATVLGTFSLTCIPCQIKAEEQQQQDTTALKQRVATVLSKAKEALSLEAVYKQKAQQIIQKYYEQQQGISKSEPVPTTALDSNEEKGIPATAFFKELPTNNTAGPLCVPMIIVGGGTAAWSALEAIYEKNPTAQVLVVTEEPYAPYNRTPLSKEMWSIPSIAAANISKDTRAELEYKYHLPKQPESYRASIMSNVSVTRLVPSENKIELSNGMEIFYEKLLLATGGKPSVSELVNMSSLDPSIQQGIITYRGIADFERLYKSFVNPETRNITILGGGFLGSELACSLQTRLHQENNTKKQITLLCPEAGVLGKFLPRYLSDYITKQMKRYNIDVRPGVSVFDVVPSKSSEDMNEHSRLQLQLFGWKDNEHITDQVVIAVGITPRQELAEEAGLETDPVAGGIRVNAAMQVEGNIYAAGDVASFWDRALGRRRVEHWDHALVTGRIAGENMAGGNVTYDWESMFWCDLVGLNISFEATGIIDSSLRTVGVWTLKNSLRRGEFSDQVLNEGVVWYLRGNQVVGALLWNREGKGLDVARQIIGSKHQISSVQDLTNLIPIQSENSKQAPFVIDTSVLGGH</sequence>
<dbReference type="InterPro" id="IPR016156">
    <property type="entry name" value="FAD/NAD-linked_Rdtase_dimer_sf"/>
</dbReference>
<dbReference type="PANTHER" id="PTHR43557:SF4">
    <property type="entry name" value="APOPTOSIS-INDUCING FACTOR 1, MITOCHONDRIAL"/>
    <property type="match status" value="1"/>
</dbReference>
<evidence type="ECO:0000259" key="12">
    <source>
        <dbReference type="Pfam" id="PF07992"/>
    </source>
</evidence>
<dbReference type="SUPFAM" id="SSF55424">
    <property type="entry name" value="FAD/NAD-linked reductases, dimerisation (C-terminal) domain"/>
    <property type="match status" value="1"/>
</dbReference>
<protein>
    <submittedName>
        <fullName evidence="14">Uncharacterized protein</fullName>
    </submittedName>
</protein>
<evidence type="ECO:0000256" key="8">
    <source>
        <dbReference type="ARBA" id="ARBA00023002"/>
    </source>
</evidence>
<dbReference type="EMBL" id="JANCYU010000043">
    <property type="protein sequence ID" value="KAK4526734.1"/>
    <property type="molecule type" value="Genomic_DNA"/>
</dbReference>
<dbReference type="InterPro" id="IPR036188">
    <property type="entry name" value="FAD/NAD-bd_sf"/>
</dbReference>
<dbReference type="PRINTS" id="PR00411">
    <property type="entry name" value="PNDRDTASEI"/>
</dbReference>
<dbReference type="SUPFAM" id="SSF51905">
    <property type="entry name" value="FAD/NAD(P)-binding domain"/>
    <property type="match status" value="1"/>
</dbReference>
<dbReference type="InterPro" id="IPR050446">
    <property type="entry name" value="FAD-oxidoreductase/Apoptosis"/>
</dbReference>
<dbReference type="GO" id="GO:0012501">
    <property type="term" value="P:programmed cell death"/>
    <property type="evidence" value="ECO:0007669"/>
    <property type="project" value="TreeGrafter"/>
</dbReference>
<evidence type="ECO:0000256" key="7">
    <source>
        <dbReference type="ARBA" id="ARBA00022946"/>
    </source>
</evidence>
<dbReference type="GO" id="GO:0033108">
    <property type="term" value="P:mitochondrial respiratory chain complex assembly"/>
    <property type="evidence" value="ECO:0007669"/>
    <property type="project" value="TreeGrafter"/>
</dbReference>
<keyword evidence="15" id="KW-1185">Reference proteome</keyword>
<dbReference type="InterPro" id="IPR029324">
    <property type="entry name" value="AIF_C"/>
</dbReference>
<proteinExistence type="inferred from homology"/>
<dbReference type="AlphaFoldDB" id="A0AAV9IH40"/>
<gene>
    <name evidence="14" type="ORF">GAYE_SCF27MG4651</name>
</gene>
<dbReference type="GO" id="GO:0005739">
    <property type="term" value="C:mitochondrion"/>
    <property type="evidence" value="ECO:0007669"/>
    <property type="project" value="UniProtKB-SubCell"/>
</dbReference>
<dbReference type="Pfam" id="PF14721">
    <property type="entry name" value="AIF_C"/>
    <property type="match status" value="1"/>
</dbReference>
<dbReference type="InterPro" id="IPR023753">
    <property type="entry name" value="FAD/NAD-binding_dom"/>
</dbReference>
<keyword evidence="5" id="KW-0053">Apoptosis</keyword>
<feature type="domain" description="FAD/NAD(P)-binding" evidence="12">
    <location>
        <begin position="124"/>
        <end position="454"/>
    </location>
</feature>
<accession>A0AAV9IH40</accession>